<dbReference type="Gene3D" id="3.40.50.12780">
    <property type="entry name" value="N-terminal domain of ligase-like"/>
    <property type="match status" value="1"/>
</dbReference>
<dbReference type="Gene3D" id="3.30.300.30">
    <property type="match status" value="1"/>
</dbReference>
<dbReference type="GO" id="GO:0046949">
    <property type="term" value="P:fatty-acyl-CoA biosynthetic process"/>
    <property type="evidence" value="ECO:0007669"/>
    <property type="project" value="TreeGrafter"/>
</dbReference>
<organism evidence="5 6">
    <name type="scientific">Drosophila kikkawai</name>
    <name type="common">Fruit fly</name>
    <dbReference type="NCBI Taxonomy" id="30033"/>
    <lineage>
        <taxon>Eukaryota</taxon>
        <taxon>Metazoa</taxon>
        <taxon>Ecdysozoa</taxon>
        <taxon>Arthropoda</taxon>
        <taxon>Hexapoda</taxon>
        <taxon>Insecta</taxon>
        <taxon>Pterygota</taxon>
        <taxon>Neoptera</taxon>
        <taxon>Endopterygota</taxon>
        <taxon>Diptera</taxon>
        <taxon>Brachycera</taxon>
        <taxon>Muscomorpha</taxon>
        <taxon>Ephydroidea</taxon>
        <taxon>Drosophilidae</taxon>
        <taxon>Drosophila</taxon>
        <taxon>Sophophora</taxon>
    </lineage>
</organism>
<proteinExistence type="predicted"/>
<feature type="domain" description="AMP-binding enzyme C-terminal" evidence="4">
    <location>
        <begin position="441"/>
        <end position="518"/>
    </location>
</feature>
<keyword evidence="2" id="KW-0576">Peroxisome</keyword>
<keyword evidence="5" id="KW-1185">Reference proteome</keyword>
<dbReference type="OrthoDB" id="10253869at2759"/>
<dbReference type="Proteomes" id="UP001652661">
    <property type="component" value="Chromosome 2L"/>
</dbReference>
<dbReference type="RefSeq" id="XP_070139415.1">
    <property type="nucleotide sequence ID" value="XM_070283314.1"/>
</dbReference>
<dbReference type="Pfam" id="PF00501">
    <property type="entry name" value="AMP-binding"/>
    <property type="match status" value="1"/>
</dbReference>
<dbReference type="SUPFAM" id="SSF56801">
    <property type="entry name" value="Acetyl-CoA synthetase-like"/>
    <property type="match status" value="1"/>
</dbReference>
<dbReference type="InterPro" id="IPR025110">
    <property type="entry name" value="AMP-bd_C"/>
</dbReference>
<name>A0A6P4IG95_DROKI</name>
<feature type="domain" description="AMP-dependent synthetase/ligase" evidence="3">
    <location>
        <begin position="37"/>
        <end position="390"/>
    </location>
</feature>
<dbReference type="InterPro" id="IPR020845">
    <property type="entry name" value="AMP-binding_CS"/>
</dbReference>
<dbReference type="PANTHER" id="PTHR24096">
    <property type="entry name" value="LONG-CHAIN-FATTY-ACID--COA LIGASE"/>
    <property type="match status" value="1"/>
</dbReference>
<evidence type="ECO:0000313" key="7">
    <source>
        <dbReference type="RefSeq" id="XP_070139415.1"/>
    </source>
</evidence>
<dbReference type="GO" id="GO:0004467">
    <property type="term" value="F:long-chain fatty acid-CoA ligase activity"/>
    <property type="evidence" value="ECO:0007669"/>
    <property type="project" value="TreeGrafter"/>
</dbReference>
<evidence type="ECO:0000313" key="5">
    <source>
        <dbReference type="Proteomes" id="UP001652661"/>
    </source>
</evidence>
<evidence type="ECO:0000256" key="2">
    <source>
        <dbReference type="ARBA" id="ARBA00023140"/>
    </source>
</evidence>
<dbReference type="PANTHER" id="PTHR24096:SF353">
    <property type="entry name" value="GH16244P-RELATED"/>
    <property type="match status" value="1"/>
</dbReference>
<reference evidence="5 7" key="2">
    <citation type="submission" date="2025-05" db="UniProtKB">
        <authorList>
            <consortium name="RefSeq"/>
        </authorList>
    </citation>
    <scope>NUCLEOTIDE SEQUENCE [LARGE SCALE GENOMIC DNA]</scope>
    <source>
        <strain evidence="5 7">14028-0561.14</strain>
        <tissue evidence="7">Whole fly</tissue>
    </source>
</reference>
<evidence type="ECO:0000259" key="3">
    <source>
        <dbReference type="Pfam" id="PF00501"/>
    </source>
</evidence>
<reference evidence="6" key="1">
    <citation type="submission" date="2025-04" db="UniProtKB">
        <authorList>
            <consortium name="RefSeq"/>
        </authorList>
    </citation>
    <scope>IDENTIFICATION</scope>
</reference>
<dbReference type="InterPro" id="IPR000873">
    <property type="entry name" value="AMP-dep_synth/lig_dom"/>
</dbReference>
<dbReference type="PROSITE" id="PS00455">
    <property type="entry name" value="AMP_BINDING"/>
    <property type="match status" value="1"/>
</dbReference>
<comment type="subcellular location">
    <subcellularLocation>
        <location evidence="1">Peroxisome</location>
    </subcellularLocation>
</comment>
<dbReference type="InterPro" id="IPR045851">
    <property type="entry name" value="AMP-bd_C_sf"/>
</dbReference>
<dbReference type="AlphaFoldDB" id="A0A6P4IG95"/>
<dbReference type="Pfam" id="PF13193">
    <property type="entry name" value="AMP-binding_C"/>
    <property type="match status" value="1"/>
</dbReference>
<dbReference type="RefSeq" id="XP_017027957.1">
    <property type="nucleotide sequence ID" value="XM_017172468.1"/>
</dbReference>
<accession>A0A6P4IG95</accession>
<dbReference type="CDD" id="cd05911">
    <property type="entry name" value="Firefly_Luc_like"/>
    <property type="match status" value="1"/>
</dbReference>
<dbReference type="GeneID" id="108078551"/>
<dbReference type="GO" id="GO:0005777">
    <property type="term" value="C:peroxisome"/>
    <property type="evidence" value="ECO:0007669"/>
    <property type="project" value="UniProtKB-SubCell"/>
</dbReference>
<protein>
    <submittedName>
        <fullName evidence="6">4-coumarate--CoA ligase 1-like</fullName>
    </submittedName>
</protein>
<gene>
    <name evidence="6 7" type="primary">LOC108078551</name>
</gene>
<evidence type="ECO:0000313" key="6">
    <source>
        <dbReference type="RefSeq" id="XP_017027957.1"/>
    </source>
</evidence>
<dbReference type="InterPro" id="IPR042099">
    <property type="entry name" value="ANL_N_sf"/>
</dbReference>
<sequence>MPQIPVSFCKEERIWSGPTENSIFKEDASLGAIIFNNMKNWPNNVCQIWDSTGEEITFGQVLTWAIRIAQFFKKRGLNHKDIIGIAAENSKYLMSLGVACTMNGTPFHSPHQMLSEDTVRHELSITKPALIFCDGNVYEKVRSATSGWQPEFFTLTDHREGVPSIESLLEPTSTEDSYRPEQLKEGGGQTVAILCSSGTTGLPKAVCIANCRLIPTATRTVNGNSTYFAFTALHWISGLLSFAHNAVLGLTRIMSPEPFNPENLLRLLKKYKIDVLSLMPRHINVLITHPNATLEAFSSLRVVIFGGGFTATSTLERFQKLCPNAELVHSFAMTEAGQVALGFGIESGNSVGRPYPGVKVRIVGDNGENLGHNELGEIYALTGRVWNGYYGNPEATESLQDAEGWFHTGDLGYFDEQNLLYVVDRCKDNLKYQSIHYWPSEIESVISELDEVQEVCVVGVPNKLTDDDAGALVVRCKGSTISSQDIVDHVARRLTAVHHQLHAGVQFTDSIPVNSNGKMVRRAARDLFMAKKAVSQ</sequence>
<evidence type="ECO:0000259" key="4">
    <source>
        <dbReference type="Pfam" id="PF13193"/>
    </source>
</evidence>
<dbReference type="FunFam" id="3.40.50.12780:FF:000025">
    <property type="entry name" value="luciferin 4-monooxygenase"/>
    <property type="match status" value="1"/>
</dbReference>
<evidence type="ECO:0000256" key="1">
    <source>
        <dbReference type="ARBA" id="ARBA00004275"/>
    </source>
</evidence>